<feature type="region of interest" description="Disordered" evidence="1">
    <location>
        <begin position="378"/>
        <end position="414"/>
    </location>
</feature>
<proteinExistence type="predicted"/>
<gene>
    <name evidence="2" type="ORF">OE88DRAFT_1723945</name>
</gene>
<dbReference type="EMBL" id="ML213506">
    <property type="protein sequence ID" value="TFK54223.1"/>
    <property type="molecule type" value="Genomic_DNA"/>
</dbReference>
<organism evidence="2 3">
    <name type="scientific">Heliocybe sulcata</name>
    <dbReference type="NCBI Taxonomy" id="5364"/>
    <lineage>
        <taxon>Eukaryota</taxon>
        <taxon>Fungi</taxon>
        <taxon>Dikarya</taxon>
        <taxon>Basidiomycota</taxon>
        <taxon>Agaricomycotina</taxon>
        <taxon>Agaricomycetes</taxon>
        <taxon>Gloeophyllales</taxon>
        <taxon>Gloeophyllaceae</taxon>
        <taxon>Heliocybe</taxon>
    </lineage>
</organism>
<feature type="compositionally biased region" description="Basic and acidic residues" evidence="1">
    <location>
        <begin position="378"/>
        <end position="387"/>
    </location>
</feature>
<protein>
    <submittedName>
        <fullName evidence="2">Uncharacterized protein</fullName>
    </submittedName>
</protein>
<sequence>MTIQGVFTVMRRAYGAGTPKTPPPTHPIHLVNNGPEPACAVDPILLHNFLAETHQVEGCACDTCAVRDEQARILSDTAEYTSDSDTADTHFNDDTRPRYTRPGLDGGPNHDTQPRTVTSPVETAQLPVGHHTGANRNSPTHATSPEPESSLREESSGVLPAADLPLAENVSDPLSPSDTEVPAHSRSQTGADSNTARIPRVGLGFLLPGRRPGDCPAIFAALDDLPGASLAQPTYEADLVPTPLPLPSSEPYVISFDSPSGSPHIHSPDPQAYPHHGRRHPNFDDYTPLAPPGLPLPSPHRRRRAPILLLDEDDLPLAPPPRYSHRDRRRAPLYLRRDMDAYLSADPAAIDEDLPMYSTYDPLLVRALRSRRQRPHIEGFQETEQARTHHTVRPPSSANENEHEESESPEGGHHGFVRFMGRLCRSTARLCTFADQSRDGVESGYGMQDSDRVPMDVIRRELVRQEDDRYHDRY</sequence>
<feature type="region of interest" description="Disordered" evidence="1">
    <location>
        <begin position="76"/>
        <end position="196"/>
    </location>
</feature>
<dbReference type="OrthoDB" id="3267922at2759"/>
<feature type="compositionally biased region" description="Polar residues" evidence="1">
    <location>
        <begin position="134"/>
        <end position="143"/>
    </location>
</feature>
<reference evidence="2 3" key="1">
    <citation type="journal article" date="2019" name="Nat. Ecol. Evol.">
        <title>Megaphylogeny resolves global patterns of mushroom evolution.</title>
        <authorList>
            <person name="Varga T."/>
            <person name="Krizsan K."/>
            <person name="Foldi C."/>
            <person name="Dima B."/>
            <person name="Sanchez-Garcia M."/>
            <person name="Sanchez-Ramirez S."/>
            <person name="Szollosi G.J."/>
            <person name="Szarkandi J.G."/>
            <person name="Papp V."/>
            <person name="Albert L."/>
            <person name="Andreopoulos W."/>
            <person name="Angelini C."/>
            <person name="Antonin V."/>
            <person name="Barry K.W."/>
            <person name="Bougher N.L."/>
            <person name="Buchanan P."/>
            <person name="Buyck B."/>
            <person name="Bense V."/>
            <person name="Catcheside P."/>
            <person name="Chovatia M."/>
            <person name="Cooper J."/>
            <person name="Damon W."/>
            <person name="Desjardin D."/>
            <person name="Finy P."/>
            <person name="Geml J."/>
            <person name="Haridas S."/>
            <person name="Hughes K."/>
            <person name="Justo A."/>
            <person name="Karasinski D."/>
            <person name="Kautmanova I."/>
            <person name="Kiss B."/>
            <person name="Kocsube S."/>
            <person name="Kotiranta H."/>
            <person name="LaButti K.M."/>
            <person name="Lechner B.E."/>
            <person name="Liimatainen K."/>
            <person name="Lipzen A."/>
            <person name="Lukacs Z."/>
            <person name="Mihaltcheva S."/>
            <person name="Morgado L.N."/>
            <person name="Niskanen T."/>
            <person name="Noordeloos M.E."/>
            <person name="Ohm R.A."/>
            <person name="Ortiz-Santana B."/>
            <person name="Ovrebo C."/>
            <person name="Racz N."/>
            <person name="Riley R."/>
            <person name="Savchenko A."/>
            <person name="Shiryaev A."/>
            <person name="Soop K."/>
            <person name="Spirin V."/>
            <person name="Szebenyi C."/>
            <person name="Tomsovsky M."/>
            <person name="Tulloss R.E."/>
            <person name="Uehling J."/>
            <person name="Grigoriev I.V."/>
            <person name="Vagvolgyi C."/>
            <person name="Papp T."/>
            <person name="Martin F.M."/>
            <person name="Miettinen O."/>
            <person name="Hibbett D.S."/>
            <person name="Nagy L.G."/>
        </authorList>
    </citation>
    <scope>NUCLEOTIDE SEQUENCE [LARGE SCALE GENOMIC DNA]</scope>
    <source>
        <strain evidence="2 3">OMC1185</strain>
    </source>
</reference>
<name>A0A5C3NA42_9AGAM</name>
<dbReference type="Proteomes" id="UP000305948">
    <property type="component" value="Unassembled WGS sequence"/>
</dbReference>
<feature type="compositionally biased region" description="Polar residues" evidence="1">
    <location>
        <begin position="185"/>
        <end position="196"/>
    </location>
</feature>
<evidence type="ECO:0000256" key="1">
    <source>
        <dbReference type="SAM" id="MobiDB-lite"/>
    </source>
</evidence>
<feature type="compositionally biased region" description="Basic and acidic residues" evidence="1">
    <location>
        <begin position="87"/>
        <end position="97"/>
    </location>
</feature>
<keyword evidence="3" id="KW-1185">Reference proteome</keyword>
<feature type="compositionally biased region" description="Polar residues" evidence="1">
    <location>
        <begin position="110"/>
        <end position="122"/>
    </location>
</feature>
<evidence type="ECO:0000313" key="3">
    <source>
        <dbReference type="Proteomes" id="UP000305948"/>
    </source>
</evidence>
<accession>A0A5C3NA42</accession>
<evidence type="ECO:0000313" key="2">
    <source>
        <dbReference type="EMBL" id="TFK54223.1"/>
    </source>
</evidence>
<dbReference type="AlphaFoldDB" id="A0A5C3NA42"/>